<dbReference type="CDD" id="cd06558">
    <property type="entry name" value="crotonase-like"/>
    <property type="match status" value="1"/>
</dbReference>
<dbReference type="Pfam" id="PF00378">
    <property type="entry name" value="ECH_1"/>
    <property type="match status" value="1"/>
</dbReference>
<keyword evidence="1" id="KW-0560">Oxidoreductase</keyword>
<dbReference type="PANTHER" id="PTHR11941">
    <property type="entry name" value="ENOYL-COA HYDRATASE-RELATED"/>
    <property type="match status" value="1"/>
</dbReference>
<dbReference type="Gene3D" id="1.20.58.1300">
    <property type="match status" value="1"/>
</dbReference>
<protein>
    <submittedName>
        <fullName evidence="1">Thioesterase DpgC</fullName>
        <ecNumber evidence="1">1.13.11.80</ecNumber>
    </submittedName>
</protein>
<dbReference type="RefSeq" id="WP_229826266.1">
    <property type="nucleotide sequence ID" value="NZ_BMXJ01000006.1"/>
</dbReference>
<evidence type="ECO:0000313" key="1">
    <source>
        <dbReference type="EMBL" id="MBE1456927.1"/>
    </source>
</evidence>
<dbReference type="Proteomes" id="UP000598217">
    <property type="component" value="Unassembled WGS sequence"/>
</dbReference>
<evidence type="ECO:0000313" key="2">
    <source>
        <dbReference type="Proteomes" id="UP000598217"/>
    </source>
</evidence>
<keyword evidence="2" id="KW-1185">Reference proteome</keyword>
<gene>
    <name evidence="1" type="ORF">H4W79_001141</name>
</gene>
<reference evidence="1 2" key="1">
    <citation type="submission" date="2020-10" db="EMBL/GenBank/DDBJ databases">
        <title>Sequencing the genomes of 1000 actinobacteria strains.</title>
        <authorList>
            <person name="Klenk H.-P."/>
        </authorList>
    </citation>
    <scope>NUCLEOTIDE SEQUENCE [LARGE SCALE GENOMIC DNA]</scope>
    <source>
        <strain evidence="1 2">DSM 45157</strain>
    </source>
</reference>
<dbReference type="GO" id="GO:0016491">
    <property type="term" value="F:oxidoreductase activity"/>
    <property type="evidence" value="ECO:0007669"/>
    <property type="project" value="UniProtKB-KW"/>
</dbReference>
<sequence>MRLDIPADGPGTPMSGIDAPALTGDLTADRLSAADYLEAVTAYVDALPARPDRSADERRAAEHAHGRARRVRRDFLNTHVEGLYTELTDGLTRAPRFEELSETAAEAVPGLVPGPKRLAEEAARCQADKEGWEIDQGLFFAAVLARARTGDHLLRSMLAPTPRALSLLGEFRRRGHVDLGVATLTNRGGVGHLELANHDCLNAEDDAAVEALETGTDLVLLDDSVRVGVLRGAPMNHTRYRGRRVFSAGVNLTHLYEGGISLAGFMLRREAGYIAKIMRGLHRNQAGPAALWSGDDKPWVGAVDAFAIGGGMQILLALDGVVAEEGVYAALPAMEEGLIPGLANLRLPRLVGARAARRIIFTGEQIHASAPEAPLVFDEVVPTRGMDSAVERAATRLAEPAVPANRRALGAGEEPPDLFRRYLARYALDQAFRMYSDDLIANLERTWIRRGTGRE</sequence>
<dbReference type="PANTHER" id="PTHR11941:SF54">
    <property type="entry name" value="ENOYL-COA HYDRATASE, MITOCHONDRIAL"/>
    <property type="match status" value="1"/>
</dbReference>
<comment type="caution">
    <text evidence="1">The sequence shown here is derived from an EMBL/GenBank/DDBJ whole genome shotgun (WGS) entry which is preliminary data.</text>
</comment>
<organism evidence="1 2">
    <name type="scientific">Nocardiopsis terrae</name>
    <dbReference type="NCBI Taxonomy" id="372655"/>
    <lineage>
        <taxon>Bacteria</taxon>
        <taxon>Bacillati</taxon>
        <taxon>Actinomycetota</taxon>
        <taxon>Actinomycetes</taxon>
        <taxon>Streptosporangiales</taxon>
        <taxon>Nocardiopsidaceae</taxon>
        <taxon>Nocardiopsis</taxon>
    </lineage>
</organism>
<dbReference type="EC" id="1.13.11.80" evidence="1"/>
<accession>A0ABR9HD16</accession>
<proteinExistence type="predicted"/>
<dbReference type="EMBL" id="JADBDY010000001">
    <property type="protein sequence ID" value="MBE1456927.1"/>
    <property type="molecule type" value="Genomic_DNA"/>
</dbReference>
<dbReference type="Gene3D" id="3.90.226.10">
    <property type="entry name" value="2-enoyl-CoA Hydratase, Chain A, domain 1"/>
    <property type="match status" value="1"/>
</dbReference>
<dbReference type="InterPro" id="IPR001753">
    <property type="entry name" value="Enoyl-CoA_hydra/iso"/>
</dbReference>
<name>A0ABR9HD16_9ACTN</name>
<dbReference type="SUPFAM" id="SSF52096">
    <property type="entry name" value="ClpP/crotonase"/>
    <property type="match status" value="1"/>
</dbReference>
<dbReference type="InterPro" id="IPR029045">
    <property type="entry name" value="ClpP/crotonase-like_dom_sf"/>
</dbReference>